<keyword evidence="16" id="KW-1185">Reference proteome</keyword>
<dbReference type="PANTHER" id="PTHR30529">
    <property type="entry name" value="CYTOCHROME B561"/>
    <property type="match status" value="1"/>
</dbReference>
<dbReference type="GO" id="GO:0022904">
    <property type="term" value="P:respiratory electron transport chain"/>
    <property type="evidence" value="ECO:0007669"/>
    <property type="project" value="InterPro"/>
</dbReference>
<evidence type="ECO:0000256" key="1">
    <source>
        <dbReference type="ARBA" id="ARBA00001970"/>
    </source>
</evidence>
<dbReference type="PANTHER" id="PTHR30529:SF3">
    <property type="entry name" value="CYTOCHROME B561 HOMOLOG 1"/>
    <property type="match status" value="1"/>
</dbReference>
<dbReference type="GO" id="GO:0020037">
    <property type="term" value="F:heme binding"/>
    <property type="evidence" value="ECO:0007669"/>
    <property type="project" value="TreeGrafter"/>
</dbReference>
<evidence type="ECO:0000313" key="15">
    <source>
        <dbReference type="EMBL" id="TWT22309.1"/>
    </source>
</evidence>
<feature type="transmembrane region" description="Helical" evidence="13">
    <location>
        <begin position="50"/>
        <end position="69"/>
    </location>
</feature>
<evidence type="ECO:0000256" key="3">
    <source>
        <dbReference type="ARBA" id="ARBA00022448"/>
    </source>
</evidence>
<accession>A0A5C5U8M1</accession>
<dbReference type="EMBL" id="VOHK01000002">
    <property type="protein sequence ID" value="TWT22309.1"/>
    <property type="molecule type" value="Genomic_DNA"/>
</dbReference>
<dbReference type="GO" id="GO:0009055">
    <property type="term" value="F:electron transfer activity"/>
    <property type="evidence" value="ECO:0007669"/>
    <property type="project" value="InterPro"/>
</dbReference>
<evidence type="ECO:0000313" key="16">
    <source>
        <dbReference type="Proteomes" id="UP000319980"/>
    </source>
</evidence>
<dbReference type="InterPro" id="IPR011577">
    <property type="entry name" value="Cyt_b561_bac/Ni-Hgenase"/>
</dbReference>
<dbReference type="InterPro" id="IPR052168">
    <property type="entry name" value="Cytochrome_b561_oxidase"/>
</dbReference>
<evidence type="ECO:0000256" key="6">
    <source>
        <dbReference type="ARBA" id="ARBA00022692"/>
    </source>
</evidence>
<keyword evidence="5" id="KW-0349">Heme</keyword>
<feature type="transmembrane region" description="Helical" evidence="13">
    <location>
        <begin position="96"/>
        <end position="116"/>
    </location>
</feature>
<dbReference type="AlphaFoldDB" id="A0A5C5U8M1"/>
<feature type="transmembrane region" description="Helical" evidence="13">
    <location>
        <begin position="19"/>
        <end position="38"/>
    </location>
</feature>
<comment type="subcellular location">
    <subcellularLocation>
        <location evidence="2">Cell membrane</location>
        <topology evidence="2">Multi-pass membrane protein</topology>
    </subcellularLocation>
</comment>
<dbReference type="SUPFAM" id="SSF81342">
    <property type="entry name" value="Transmembrane di-heme cytochromes"/>
    <property type="match status" value="1"/>
</dbReference>
<keyword evidence="7" id="KW-0479">Metal-binding</keyword>
<name>A0A5C5U8M1_9GAMM</name>
<evidence type="ECO:0000256" key="12">
    <source>
        <dbReference type="ARBA" id="ARBA00037975"/>
    </source>
</evidence>
<evidence type="ECO:0000256" key="10">
    <source>
        <dbReference type="ARBA" id="ARBA00023004"/>
    </source>
</evidence>
<comment type="caution">
    <text evidence="15">The sequence shown here is derived from an EMBL/GenBank/DDBJ whole genome shotgun (WGS) entry which is preliminary data.</text>
</comment>
<evidence type="ECO:0000256" key="5">
    <source>
        <dbReference type="ARBA" id="ARBA00022617"/>
    </source>
</evidence>
<dbReference type="Proteomes" id="UP000319980">
    <property type="component" value="Unassembled WGS sequence"/>
</dbReference>
<keyword evidence="10" id="KW-0408">Iron</keyword>
<dbReference type="Pfam" id="PF01292">
    <property type="entry name" value="Ni_hydr_CYTB"/>
    <property type="match status" value="1"/>
</dbReference>
<feature type="domain" description="Cytochrome b561 bacterial/Ni-hydrogenase" evidence="14">
    <location>
        <begin position="10"/>
        <end position="179"/>
    </location>
</feature>
<proteinExistence type="inferred from homology"/>
<gene>
    <name evidence="15" type="ORF">FQY83_04560</name>
</gene>
<evidence type="ECO:0000259" key="14">
    <source>
        <dbReference type="Pfam" id="PF01292"/>
    </source>
</evidence>
<keyword evidence="3" id="KW-0813">Transport</keyword>
<dbReference type="GO" id="GO:0005886">
    <property type="term" value="C:plasma membrane"/>
    <property type="evidence" value="ECO:0007669"/>
    <property type="project" value="UniProtKB-SubCell"/>
</dbReference>
<dbReference type="InterPro" id="IPR016174">
    <property type="entry name" value="Di-haem_cyt_TM"/>
</dbReference>
<protein>
    <submittedName>
        <fullName evidence="15">Cytochrome b</fullName>
    </submittedName>
</protein>
<sequence>MASTVHTGGYHRWSIRLHWAMVLLFVVVYAFIELRVLFDKGTDAREAMKAAHFMCGLLVLLLVWLRIALRLIYRVQPIVPLPPAWQRVASATMQGALYLMMIGMPLAGWATLSAYGNPVPFFGLELPAIVATDRALASQLQDWHVRIGDLGYWLIGLHAVAGLAHHYVRKDNALTRMLPAKAARTDPA</sequence>
<evidence type="ECO:0000256" key="2">
    <source>
        <dbReference type="ARBA" id="ARBA00004651"/>
    </source>
</evidence>
<evidence type="ECO:0000256" key="13">
    <source>
        <dbReference type="SAM" id="Phobius"/>
    </source>
</evidence>
<comment type="similarity">
    <text evidence="12">Belongs to the cytochrome b561 family.</text>
</comment>
<evidence type="ECO:0000256" key="11">
    <source>
        <dbReference type="ARBA" id="ARBA00023136"/>
    </source>
</evidence>
<evidence type="ECO:0000256" key="9">
    <source>
        <dbReference type="ARBA" id="ARBA00022989"/>
    </source>
</evidence>
<comment type="cofactor">
    <cofactor evidence="1">
        <name>heme b</name>
        <dbReference type="ChEBI" id="CHEBI:60344"/>
    </cofactor>
</comment>
<evidence type="ECO:0000256" key="7">
    <source>
        <dbReference type="ARBA" id="ARBA00022723"/>
    </source>
</evidence>
<keyword evidence="6 13" id="KW-0812">Transmembrane</keyword>
<evidence type="ECO:0000256" key="4">
    <source>
        <dbReference type="ARBA" id="ARBA00022475"/>
    </source>
</evidence>
<keyword evidence="8" id="KW-0249">Electron transport</keyword>
<keyword evidence="11 13" id="KW-0472">Membrane</keyword>
<keyword evidence="9 13" id="KW-1133">Transmembrane helix</keyword>
<reference evidence="15 16" key="1">
    <citation type="journal article" date="2008" name="Int. J. Syst. Evol. Microbiol.">
        <title>Luteimonas marina sp. nov., isolated from seawater.</title>
        <authorList>
            <person name="Baik K.S."/>
            <person name="Park S.C."/>
            <person name="Kim M.S."/>
            <person name="Kim E.M."/>
            <person name="Park C."/>
            <person name="Chun J."/>
            <person name="Seong C.N."/>
        </authorList>
    </citation>
    <scope>NUCLEOTIDE SEQUENCE [LARGE SCALE GENOMIC DNA]</scope>
    <source>
        <strain evidence="15 16">FR1330</strain>
    </source>
</reference>
<organism evidence="15 16">
    <name type="scientific">Luteimonas marina</name>
    <dbReference type="NCBI Taxonomy" id="488485"/>
    <lineage>
        <taxon>Bacteria</taxon>
        <taxon>Pseudomonadati</taxon>
        <taxon>Pseudomonadota</taxon>
        <taxon>Gammaproteobacteria</taxon>
        <taxon>Lysobacterales</taxon>
        <taxon>Lysobacteraceae</taxon>
        <taxon>Luteimonas</taxon>
    </lineage>
</organism>
<keyword evidence="4" id="KW-1003">Cell membrane</keyword>
<dbReference type="RefSeq" id="WP_146385527.1">
    <property type="nucleotide sequence ID" value="NZ_VOHK01000002.1"/>
</dbReference>
<evidence type="ECO:0000256" key="8">
    <source>
        <dbReference type="ARBA" id="ARBA00022982"/>
    </source>
</evidence>
<feature type="transmembrane region" description="Helical" evidence="13">
    <location>
        <begin position="150"/>
        <end position="168"/>
    </location>
</feature>
<dbReference type="GO" id="GO:0046872">
    <property type="term" value="F:metal ion binding"/>
    <property type="evidence" value="ECO:0007669"/>
    <property type="project" value="UniProtKB-KW"/>
</dbReference>
<dbReference type="OrthoDB" id="8589936at2"/>